<evidence type="ECO:0000256" key="1">
    <source>
        <dbReference type="SAM" id="Phobius"/>
    </source>
</evidence>
<dbReference type="OrthoDB" id="534666at2759"/>
<gene>
    <name evidence="3" type="ORF">PY17X_0222401</name>
    <name evidence="2" type="ORF">PYYM_0005100</name>
</gene>
<name>A0A078K5G5_PLAYE</name>
<evidence type="ECO:0000313" key="4">
    <source>
        <dbReference type="Proteomes" id="UP000072874"/>
    </source>
</evidence>
<dbReference type="Proteomes" id="UP000072874">
    <property type="component" value="Chromosome 2"/>
</dbReference>
<dbReference type="VEuPathDB" id="PlasmoDB:PY06153"/>
<organism evidence="2">
    <name type="scientific">Plasmodium yoelii</name>
    <dbReference type="NCBI Taxonomy" id="5861"/>
    <lineage>
        <taxon>Eukaryota</taxon>
        <taxon>Sar</taxon>
        <taxon>Alveolata</taxon>
        <taxon>Apicomplexa</taxon>
        <taxon>Aconoidasida</taxon>
        <taxon>Haemosporida</taxon>
        <taxon>Plasmodiidae</taxon>
        <taxon>Plasmodium</taxon>
        <taxon>Plasmodium (Vinckeia)</taxon>
    </lineage>
</organism>
<reference evidence="3" key="2">
    <citation type="submission" date="2014-05" db="EMBL/GenBank/DDBJ databases">
        <authorList>
            <person name="Aslett M.A."/>
            <person name="De Silva N."/>
        </authorList>
    </citation>
    <scope>NUCLEOTIDE SEQUENCE</scope>
    <source>
        <strain evidence="3">17X</strain>
    </source>
</reference>
<dbReference type="VEuPathDB" id="PlasmoDB:Py17XNL_000202791"/>
<dbReference type="KEGG" id="pyo:PY17X_0222401"/>
<feature type="transmembrane region" description="Helical" evidence="1">
    <location>
        <begin position="267"/>
        <end position="292"/>
    </location>
</feature>
<reference evidence="2 4" key="1">
    <citation type="journal article" date="2014" name="BMC Biol.">
        <title>A comprehensive evaluation of rodent malaria parasite genomes and gene expression.</title>
        <authorList>
            <person name="Otto T.D."/>
            <person name="Bohme U."/>
            <person name="Jackson A.P."/>
            <person name="Hunt M."/>
            <person name="Franke-Fayard B."/>
            <person name="Hoeijmakers W.A."/>
            <person name="Religa A.A."/>
            <person name="Robertson L."/>
            <person name="Sanders M."/>
            <person name="Ogun S.A."/>
            <person name="Cunningham D."/>
            <person name="Erhart A."/>
            <person name="Billker O."/>
            <person name="Khan S.M."/>
            <person name="Stunnenberg H.G."/>
            <person name="Langhorne J."/>
            <person name="Holder A.A."/>
            <person name="Waters A.P."/>
            <person name="Newbold C.I."/>
            <person name="Pain A."/>
            <person name="Berriman M."/>
            <person name="Janse C.J."/>
        </authorList>
    </citation>
    <scope>NUCLEOTIDE SEQUENCE</scope>
    <source>
        <strain evidence="3 4">17X</strain>
        <strain evidence="2">YM</strain>
    </source>
</reference>
<keyword evidence="1" id="KW-1133">Transmembrane helix</keyword>
<sequence>MDPEMCENFNIAIEHYPDELNISEKRDMHNIAGIRNYCPKGNSGYNECITELDKINATCLWLFNKNIAYRYDELSSEQFKAFIIYIMIWLNYMLNLKKDENPNLNNLYTNHIEKNEHYTNCKRHSKDCNSTLKEKTEYNNFKDAIVKNMDLLKIDIKDISKFYDAFKLLCKMHTEYDEDKLECPKYLGYANDIVGKFKKLNESSSITGNTSYSQIWYTLSTDYENFKKQDNVANCTNIPSLPSIKTTQHHVQSSGVTSSSLSIVKKLILALSIFSAITIFLGIFYKCSLFVLRKRDQKQHLREKLKNIKKRMNH</sequence>
<dbReference type="GeneID" id="3790456"/>
<accession>A0A078K5G5</accession>
<reference evidence="2" key="3">
    <citation type="submission" date="2014-05" db="EMBL/GenBank/DDBJ databases">
        <authorList>
            <person name="Aslett A.Martin."/>
            <person name="De Silva Nishadi"/>
        </authorList>
    </citation>
    <scope>NUCLEOTIDE SEQUENCE</scope>
    <source>
        <strain evidence="2">YM</strain>
    </source>
</reference>
<dbReference type="AlphaFoldDB" id="A0A078K5G5"/>
<dbReference type="EMBL" id="LK023209">
    <property type="protein sequence ID" value="CDS44895.1"/>
    <property type="molecule type" value="Genomic_DNA"/>
</dbReference>
<reference evidence="3" key="4">
    <citation type="submission" date="2019-05" db="EMBL/GenBank/DDBJ databases">
        <authorList>
            <consortium name="Pathogen Informatics"/>
        </authorList>
    </citation>
    <scope>NUCLEOTIDE SEQUENCE</scope>
    <source>
        <strain evidence="3">17X</strain>
    </source>
</reference>
<evidence type="ECO:0000313" key="2">
    <source>
        <dbReference type="EMBL" id="CDS44895.1"/>
    </source>
</evidence>
<dbReference type="VEuPathDB" id="PlasmoDB:PYYM_0005100"/>
<dbReference type="RefSeq" id="XP_725117.2">
    <property type="nucleotide sequence ID" value="XM_720024.2"/>
</dbReference>
<keyword evidence="1" id="KW-0812">Transmembrane</keyword>
<dbReference type="Pfam" id="PF06022">
    <property type="entry name" value="Cir_Bir_Yir"/>
    <property type="match status" value="1"/>
</dbReference>
<dbReference type="InterPro" id="IPR006477">
    <property type="entry name" value="Yir_bir_cir"/>
</dbReference>
<evidence type="ECO:0000313" key="3">
    <source>
        <dbReference type="EMBL" id="VTZ71944.1"/>
    </source>
</evidence>
<dbReference type="NCBIfam" id="TIGR01590">
    <property type="entry name" value="yir-bir-cir_Pla"/>
    <property type="match status" value="1"/>
</dbReference>
<keyword evidence="1" id="KW-0472">Membrane</keyword>
<dbReference type="VEuPathDB" id="PlasmoDB:PY17X_0222401"/>
<proteinExistence type="predicted"/>
<dbReference type="EMBL" id="LM993656">
    <property type="protein sequence ID" value="VTZ71944.1"/>
    <property type="molecule type" value="Genomic_DNA"/>
</dbReference>
<protein>
    <submittedName>
        <fullName evidence="2">YIR protein</fullName>
    </submittedName>
</protein>